<dbReference type="STRING" id="1434104.MCMEM_1526"/>
<evidence type="ECO:0000313" key="3">
    <source>
        <dbReference type="Proteomes" id="UP000033048"/>
    </source>
</evidence>
<keyword evidence="1" id="KW-1133">Transmembrane helix</keyword>
<feature type="transmembrane region" description="Helical" evidence="1">
    <location>
        <begin position="58"/>
        <end position="76"/>
    </location>
</feature>
<gene>
    <name evidence="2" type="ORF">MCMEM_1526</name>
</gene>
<dbReference type="AlphaFoldDB" id="A0A0E3X0V7"/>
<feature type="transmembrane region" description="Helical" evidence="1">
    <location>
        <begin position="83"/>
        <end position="103"/>
    </location>
</feature>
<protein>
    <submittedName>
        <fullName evidence="2">Putative cytochrome c biogenesis factor, archaeal</fullName>
    </submittedName>
</protein>
<proteinExistence type="predicted"/>
<accession>A0A0E3X0V7</accession>
<feature type="transmembrane region" description="Helical" evidence="1">
    <location>
        <begin position="12"/>
        <end position="38"/>
    </location>
</feature>
<evidence type="ECO:0000256" key="1">
    <source>
        <dbReference type="SAM" id="Phobius"/>
    </source>
</evidence>
<dbReference type="KEGG" id="mmet:MCMEM_1526"/>
<dbReference type="Proteomes" id="UP000033048">
    <property type="component" value="Chromosome"/>
</dbReference>
<dbReference type="OrthoDB" id="142624at2157"/>
<keyword evidence="3" id="KW-1185">Reference proteome</keyword>
<feature type="transmembrane region" description="Helical" evidence="1">
    <location>
        <begin position="109"/>
        <end position="126"/>
    </location>
</feature>
<name>A0A0E3X0V7_METMT</name>
<evidence type="ECO:0000313" key="2">
    <source>
        <dbReference type="EMBL" id="AKB85579.1"/>
    </source>
</evidence>
<keyword evidence="1" id="KW-0472">Membrane</keyword>
<dbReference type="RefSeq" id="WP_197072185.1">
    <property type="nucleotide sequence ID" value="NZ_CP009518.1"/>
</dbReference>
<feature type="transmembrane region" description="Helical" evidence="1">
    <location>
        <begin position="138"/>
        <end position="159"/>
    </location>
</feature>
<organism evidence="2 3">
    <name type="scientific">Methanococcoides methylutens MM1</name>
    <dbReference type="NCBI Taxonomy" id="1434104"/>
    <lineage>
        <taxon>Archaea</taxon>
        <taxon>Methanobacteriati</taxon>
        <taxon>Methanobacteriota</taxon>
        <taxon>Stenosarchaea group</taxon>
        <taxon>Methanomicrobia</taxon>
        <taxon>Methanosarcinales</taxon>
        <taxon>Methanosarcinaceae</taxon>
        <taxon>Methanococcoides</taxon>
    </lineage>
</organism>
<sequence>MKQSKDLVNSSNLMLAAVLTMLLLAALITVGMLTPLIVRLTTGVEMAMTPEYFNDRSALPTAALVILLTMYLLYGYFGAKRTLFVGGLTVAMSIAFVFLSPFGNLPLDVSVPIVSMGLVATFYKIYMSLQRDSNMMKLRGVSAHVIHLGIILILIGIVASSNMKVDGSAVVSMDSAG</sequence>
<dbReference type="HOGENOM" id="CLU_1514630_0_0_2"/>
<reference evidence="2 3" key="1">
    <citation type="submission" date="2014-07" db="EMBL/GenBank/DDBJ databases">
        <title>Methanogenic archaea and the global carbon cycle.</title>
        <authorList>
            <person name="Henriksen J.R."/>
            <person name="Luke J."/>
            <person name="Reinhart S."/>
            <person name="Benedict M.N."/>
            <person name="Youngblut N.D."/>
            <person name="Metcalf M.E."/>
            <person name="Whitaker R.J."/>
            <person name="Metcalf W.W."/>
        </authorList>
    </citation>
    <scope>NUCLEOTIDE SEQUENCE [LARGE SCALE GENOMIC DNA]</scope>
    <source>
        <strain evidence="2 3">MM1</strain>
    </source>
</reference>
<keyword evidence="1" id="KW-0812">Transmembrane</keyword>
<dbReference type="EMBL" id="CP009518">
    <property type="protein sequence ID" value="AKB85579.1"/>
    <property type="molecule type" value="Genomic_DNA"/>
</dbReference>
<dbReference type="GeneID" id="60431128"/>